<proteinExistence type="predicted"/>
<organism evidence="5 6">
    <name type="scientific">Dictyobacter arantiisoli</name>
    <dbReference type="NCBI Taxonomy" id="2014874"/>
    <lineage>
        <taxon>Bacteria</taxon>
        <taxon>Bacillati</taxon>
        <taxon>Chloroflexota</taxon>
        <taxon>Ktedonobacteria</taxon>
        <taxon>Ktedonobacterales</taxon>
        <taxon>Dictyobacteraceae</taxon>
        <taxon>Dictyobacter</taxon>
    </lineage>
</organism>
<comment type="caution">
    <text evidence="5">The sequence shown here is derived from an EMBL/GenBank/DDBJ whole genome shotgun (WGS) entry which is preliminary data.</text>
</comment>
<dbReference type="InterPro" id="IPR029044">
    <property type="entry name" value="Nucleotide-diphossugar_trans"/>
</dbReference>
<dbReference type="Gene3D" id="3.90.550.10">
    <property type="entry name" value="Spore Coat Polysaccharide Biosynthesis Protein SpsA, Chain A"/>
    <property type="match status" value="1"/>
</dbReference>
<dbReference type="GO" id="GO:0043814">
    <property type="term" value="F:phospholactate guanylyltransferase activity"/>
    <property type="evidence" value="ECO:0007669"/>
    <property type="project" value="InterPro"/>
</dbReference>
<dbReference type="PANTHER" id="PTHR40392:SF1">
    <property type="entry name" value="2-PHOSPHO-L-LACTATE GUANYLYLTRANSFERASE"/>
    <property type="match status" value="1"/>
</dbReference>
<dbReference type="InterPro" id="IPR002835">
    <property type="entry name" value="CofC"/>
</dbReference>
<evidence type="ECO:0000256" key="4">
    <source>
        <dbReference type="ARBA" id="ARBA00023134"/>
    </source>
</evidence>
<dbReference type="Proteomes" id="UP000322530">
    <property type="component" value="Unassembled WGS sequence"/>
</dbReference>
<dbReference type="Pfam" id="PF01983">
    <property type="entry name" value="CofC"/>
    <property type="match status" value="1"/>
</dbReference>
<dbReference type="SUPFAM" id="SSF53448">
    <property type="entry name" value="Nucleotide-diphospho-sugar transferases"/>
    <property type="match status" value="1"/>
</dbReference>
<keyword evidence="6" id="KW-1185">Reference proteome</keyword>
<reference evidence="5 6" key="1">
    <citation type="submission" date="2019-01" db="EMBL/GenBank/DDBJ databases">
        <title>Draft genome sequence of Dictyobacter sp. Uno17.</title>
        <authorList>
            <person name="Wang C.M."/>
            <person name="Zheng Y."/>
            <person name="Sakai Y."/>
            <person name="Abe K."/>
            <person name="Yokota A."/>
            <person name="Yabe S."/>
        </authorList>
    </citation>
    <scope>NUCLEOTIDE SEQUENCE [LARGE SCALE GENOMIC DNA]</scope>
    <source>
        <strain evidence="5 6">Uno17</strain>
    </source>
</reference>
<dbReference type="AlphaFoldDB" id="A0A5A5TE46"/>
<name>A0A5A5TE46_9CHLR</name>
<evidence type="ECO:0000256" key="1">
    <source>
        <dbReference type="ARBA" id="ARBA00022679"/>
    </source>
</evidence>
<evidence type="ECO:0000256" key="3">
    <source>
        <dbReference type="ARBA" id="ARBA00022741"/>
    </source>
</evidence>
<keyword evidence="2" id="KW-0548">Nucleotidyltransferase</keyword>
<evidence type="ECO:0000313" key="5">
    <source>
        <dbReference type="EMBL" id="GCF09505.1"/>
    </source>
</evidence>
<accession>A0A5A5TE46</accession>
<keyword evidence="3" id="KW-0547">Nucleotide-binding</keyword>
<evidence type="ECO:0008006" key="7">
    <source>
        <dbReference type="Google" id="ProtNLM"/>
    </source>
</evidence>
<keyword evidence="1" id="KW-0808">Transferase</keyword>
<sequence>MLDMLRHVLLTLRDSHAFDHISVVSSDQDVLRYAQQWGAQALLEEQAGHNPALTAAATYEYQHGTTALLTISADLPLLQVEDVCNLVEIAHQHDVIIAPSQDGTGTNALLTRPPLVLPYRFGINSRYHHQYEAEQRQLRYYCYSSIGLALDIDTIEDINAFQTYDEQDLACCTSSYL</sequence>
<protein>
    <recommendedName>
        <fullName evidence="7">2-phospho-L-lactate guanylyltransferase</fullName>
    </recommendedName>
</protein>
<keyword evidence="4" id="KW-0342">GTP-binding</keyword>
<evidence type="ECO:0000313" key="6">
    <source>
        <dbReference type="Proteomes" id="UP000322530"/>
    </source>
</evidence>
<dbReference type="NCBIfam" id="TIGR03552">
    <property type="entry name" value="F420_cofC"/>
    <property type="match status" value="1"/>
</dbReference>
<dbReference type="PANTHER" id="PTHR40392">
    <property type="entry name" value="2-PHOSPHO-L-LACTATE GUANYLYLTRANSFERASE"/>
    <property type="match status" value="1"/>
</dbReference>
<gene>
    <name evidence="5" type="ORF">KDI_30690</name>
</gene>
<evidence type="ECO:0000256" key="2">
    <source>
        <dbReference type="ARBA" id="ARBA00022695"/>
    </source>
</evidence>
<dbReference type="GO" id="GO:0005525">
    <property type="term" value="F:GTP binding"/>
    <property type="evidence" value="ECO:0007669"/>
    <property type="project" value="UniProtKB-KW"/>
</dbReference>
<dbReference type="EMBL" id="BIXY01000044">
    <property type="protein sequence ID" value="GCF09505.1"/>
    <property type="molecule type" value="Genomic_DNA"/>
</dbReference>